<proteinExistence type="predicted"/>
<protein>
    <submittedName>
        <fullName evidence="3">Uncharacterized protein LOC111363748</fullName>
    </submittedName>
</protein>
<dbReference type="RefSeq" id="XP_022836373.1">
    <property type="nucleotide sequence ID" value="XM_022980605.1"/>
</dbReference>
<dbReference type="Proteomes" id="UP000301870">
    <property type="component" value="Unplaced"/>
</dbReference>
<feature type="coiled-coil region" evidence="1">
    <location>
        <begin position="622"/>
        <end position="680"/>
    </location>
</feature>
<reference evidence="3" key="1">
    <citation type="submission" date="2025-08" db="UniProtKB">
        <authorList>
            <consortium name="RefSeq"/>
        </authorList>
    </citation>
    <scope>IDENTIFICATION</scope>
    <source>
        <strain evidence="3">Ishihara</strain>
        <tissue evidence="3">Whole body</tissue>
    </source>
</reference>
<evidence type="ECO:0000313" key="3">
    <source>
        <dbReference type="RefSeq" id="XP_022836373.1"/>
    </source>
</evidence>
<sequence>MSVKIEEILMKVKVDTSEGVNRLGLLEDAYLKLLKAQKEAKTYTEQRSVFDAMGIVKEQIDKQREALGLQGLTLTQLKRLQAEYAQQWSKTYTEGSEKWKEARQNYDLVGERIKAVTRNTKDLEIQNLEMLEGLRLNAQQFGIESLSVTQLEKLSKHLYDTMIKGAGAGQIENHALYQEYLNINRVMTSTKEKFNAVKVVENAYNDELKQTVKELGIEALSLDRLKDYHNLLQKEIGQTINLEDAHGRSLVDNYQRVGSLIDSKKKQIEGTQPLLSQIFGSIPTAIAGGFGGGLAALGLDSIGSIPAKIANVTRAVGELDDVNSDLEISLGKTDAQVKALNSDLGDIDTRTKVSELKQLAIVAGDLNEVDVEGFVEQMDKAQIVFSRDFSNAEELASTFGSLLELFPESRKMPIVEFVDAYGSAIKKLNDDGPATTKGIIEFTQRMGQLPDAIKPAASETLGLAAIFEEAKLTAEISAGGLSNVLLTASQNSALFAKQLKMSRAEVKELINTNPNEFLIKLGESFKGASGTELSEKLKTLKINSNEQVKVIGVLTDNLDKLKQKQDLASKSVAEATRLDEVFNEKNTNKAATIEKASKVWTGWMNSLSSGLTNVFIPLLENLVSYNAEIKAINSNSDELQKKTDVTIKKLTPLVAKYEDLKEQQNLSARQQRELNTVMQDISTIVPTAITQYDNYGRAISLNIGILKDYLEQQKKVQDTIKNSRSDELLNQIKNSKNTIDALKNDIEYTKNHPQAGTERYKAHLRDLNKQLQGEVFSILNAKRRIRELNTIEKIQATTEEEDPKKKHIETEEEKAARLAKEEKLRIEAQKFIQENTKKEIDLRSKLIYEADVASVNEEQKKVLEAERRAEENLNKIRQQFTDENGLVIEHDKQSLLQRNRIATEETEIERTLRKEVLDIRTKSAQEREAQLKEQILKTKELADKGAMDELNAQLNIANRKGKTQEAYILQRQIIQTQGLLTLDGIEKRYQEELIKLKDNKEAQKLLTQNYETEKLNQKKATNSALDELEEQHNLATNQRIRNTEIERQRLAVQKLETEGKNPLQAQLVLLNSEMQQELNVAGITEQEKANIREKYRQQETALIHAHNIQLGEAIVNGYGQAFGAIAGLMQTNLNNRVQKESESYQKNLESLENEKNKKLITDAEYTKKKKALDDKHKAEERKFKKEQFEITRAENLSRATMETALSILRASPDPIRMTFAGIIGGAQIANILATEAPAYAQGGMIETGVKDKGPGFLIRVNEKGKEYIVPNWQLQDPVVANLVDFIDKRRVNKVSGFEEGGYSSAQKGSFIAGSEKIINSPNELKALLVQLNTTLEQLPSAIEKANLIIDFNNEHAYELQKKLNENQQTQKSALQ</sequence>
<organism evidence="2 3">
    <name type="scientific">Spodoptera litura</name>
    <name type="common">Asian cotton leafworm</name>
    <dbReference type="NCBI Taxonomy" id="69820"/>
    <lineage>
        <taxon>Eukaryota</taxon>
        <taxon>Metazoa</taxon>
        <taxon>Ecdysozoa</taxon>
        <taxon>Arthropoda</taxon>
        <taxon>Hexapoda</taxon>
        <taxon>Insecta</taxon>
        <taxon>Pterygota</taxon>
        <taxon>Neoptera</taxon>
        <taxon>Endopterygota</taxon>
        <taxon>Lepidoptera</taxon>
        <taxon>Glossata</taxon>
        <taxon>Ditrysia</taxon>
        <taxon>Noctuoidea</taxon>
        <taxon>Noctuidae</taxon>
        <taxon>Amphipyrinae</taxon>
        <taxon>Spodoptera</taxon>
    </lineage>
</organism>
<dbReference type="GeneID" id="111363748"/>
<dbReference type="KEGG" id="sliu:111363748"/>
<evidence type="ECO:0000313" key="2">
    <source>
        <dbReference type="Proteomes" id="UP000301870"/>
    </source>
</evidence>
<name>A0A9J7EVN1_SPOLT</name>
<feature type="coiled-coil region" evidence="1">
    <location>
        <begin position="855"/>
        <end position="883"/>
    </location>
</feature>
<keyword evidence="1" id="KW-0175">Coiled coil</keyword>
<feature type="coiled-coil region" evidence="1">
    <location>
        <begin position="1134"/>
        <end position="1161"/>
    </location>
</feature>
<keyword evidence="2" id="KW-1185">Reference proteome</keyword>
<accession>A0A9J7EVN1</accession>
<gene>
    <name evidence="3" type="primary">LOC111363748</name>
</gene>
<evidence type="ECO:0000256" key="1">
    <source>
        <dbReference type="SAM" id="Coils"/>
    </source>
</evidence>
<feature type="coiled-coil region" evidence="1">
    <location>
        <begin position="986"/>
        <end position="1038"/>
    </location>
</feature>